<comment type="caution">
    <text evidence="2">The sequence shown here is derived from an EMBL/GenBank/DDBJ whole genome shotgun (WGS) entry which is preliminary data.</text>
</comment>
<dbReference type="OrthoDB" id="408631at2759"/>
<accession>S7W7T1</accession>
<dbReference type="HOGENOM" id="CLU_078691_0_0_1"/>
<dbReference type="AlphaFoldDB" id="S7W7T1"/>
<keyword evidence="3" id="KW-1185">Reference proteome</keyword>
<evidence type="ECO:0000313" key="3">
    <source>
        <dbReference type="Proteomes" id="UP000014978"/>
    </source>
</evidence>
<sequence length="347" mass="41456">MVNFLNLFLIFKVLNYNIFLHNIKATNNNFLKKKTKHVITLENIKEEKYEINGKISLFPSYYPICEEKYVKITEIEYDGIEIHFVDKDHLPIDIKEPEFHRIMHENLKSNSRDYYFRIISIIFKITIFIEEKCFHTTLLWNYFSKPIKIYSSLYDQLLESIRLLEPNFGYHIILPLNYFNNTTFSNSECSENKNIYDVNVLKFGKVRNLLSDLTINKDSKTYNINYFRFDRIYSELYTKIYYKTTDYRMIEGYIGKSINQCNINENILVFYTKTNKQQDENNNNIIQNETGPANISKTTITSYSTQKKEVENQDLDLISKCKHCQKNVESKETQINLDDVNIKDREK</sequence>
<proteinExistence type="predicted"/>
<dbReference type="InParanoid" id="S7W7T1"/>
<name>S7W7T1_SPRLO</name>
<organism evidence="2 3">
    <name type="scientific">Spraguea lophii (strain 42_110)</name>
    <name type="common">Microsporidian parasite</name>
    <dbReference type="NCBI Taxonomy" id="1358809"/>
    <lineage>
        <taxon>Eukaryota</taxon>
        <taxon>Fungi</taxon>
        <taxon>Fungi incertae sedis</taxon>
        <taxon>Microsporidia</taxon>
        <taxon>Spragueidae</taxon>
        <taxon>Spraguea</taxon>
    </lineage>
</organism>
<dbReference type="EMBL" id="ATCN01001291">
    <property type="protein sequence ID" value="EPR77767.1"/>
    <property type="molecule type" value="Genomic_DNA"/>
</dbReference>
<dbReference type="Proteomes" id="UP000014978">
    <property type="component" value="Unassembled WGS sequence"/>
</dbReference>
<dbReference type="VEuPathDB" id="MicrosporidiaDB:SLOPH_698"/>
<feature type="chain" id="PRO_5005711497" evidence="1">
    <location>
        <begin position="26"/>
        <end position="347"/>
    </location>
</feature>
<keyword evidence="1" id="KW-0732">Signal</keyword>
<evidence type="ECO:0000256" key="1">
    <source>
        <dbReference type="SAM" id="SignalP"/>
    </source>
</evidence>
<evidence type="ECO:0000313" key="2">
    <source>
        <dbReference type="EMBL" id="EPR77767.1"/>
    </source>
</evidence>
<reference evidence="3" key="1">
    <citation type="journal article" date="2013" name="PLoS Genet.">
        <title>The genome of Spraguea lophii and the basis of host-microsporidian interactions.</title>
        <authorList>
            <person name="Campbell S.E."/>
            <person name="Williams T.A."/>
            <person name="Yousuf A."/>
            <person name="Soanes D.M."/>
            <person name="Paszkiewicz K.H."/>
            <person name="Williams B.A.P."/>
        </authorList>
    </citation>
    <scope>NUCLEOTIDE SEQUENCE [LARGE SCALE GENOMIC DNA]</scope>
    <source>
        <strain evidence="3">42_110</strain>
    </source>
</reference>
<protein>
    <submittedName>
        <fullName evidence="2">Uncharacterized protein</fullName>
    </submittedName>
</protein>
<feature type="signal peptide" evidence="1">
    <location>
        <begin position="1"/>
        <end position="25"/>
    </location>
</feature>
<gene>
    <name evidence="2" type="ORF">SLOPH_698</name>
</gene>